<reference evidence="2" key="1">
    <citation type="submission" date="2009-07" db="EMBL/GenBank/DDBJ databases">
        <title>Complete genome sequence of Rothia mucilaginosa DJ.</title>
        <authorList>
            <person name="Yamane K."/>
            <person name="Nambu T."/>
            <person name="Mashimo C."/>
            <person name="Sugimori C."/>
            <person name="Yamanaka T."/>
            <person name="Leung K."/>
            <person name="Fukushima H."/>
        </authorList>
    </citation>
    <scope>NUCLEOTIDE SEQUENCE [LARGE SCALE GENOMIC DNA]</scope>
    <source>
        <strain evidence="2">DY-18</strain>
    </source>
</reference>
<organism evidence="1 2">
    <name type="scientific">Rothia mucilaginosa (strain DY-18)</name>
    <name type="common">Stomatococcus mucilaginosus</name>
    <dbReference type="NCBI Taxonomy" id="680646"/>
    <lineage>
        <taxon>Bacteria</taxon>
        <taxon>Bacillati</taxon>
        <taxon>Actinomycetota</taxon>
        <taxon>Actinomycetes</taxon>
        <taxon>Micrococcales</taxon>
        <taxon>Micrococcaceae</taxon>
        <taxon>Rothia</taxon>
    </lineage>
</organism>
<dbReference type="Proteomes" id="UP000001883">
    <property type="component" value="Chromosome"/>
</dbReference>
<protein>
    <submittedName>
        <fullName evidence="1">Fe-S oxidoreductase</fullName>
    </submittedName>
</protein>
<evidence type="ECO:0000313" key="1">
    <source>
        <dbReference type="EMBL" id="BAI65488.1"/>
    </source>
</evidence>
<accession>D2NPC0</accession>
<dbReference type="EMBL" id="AP011540">
    <property type="protein sequence ID" value="BAI65488.1"/>
    <property type="molecule type" value="Genomic_DNA"/>
</dbReference>
<reference evidence="1 2" key="3">
    <citation type="journal article" date="2010" name="Sequencing">
        <title>Complete Genome Sequence of Rothia mucilaginosa DY-18: A Clinical Isolate with Dense Meshwork-Like Structures from a Persistent Apical Periodontitis Lesion.</title>
        <authorList>
            <person name="Yamane K."/>
            <person name="Nambu T."/>
            <person name="Yamanaka T."/>
            <person name="Mashimo C."/>
            <person name="Sugimori C."/>
            <person name="Leung K.-P."/>
            <person name="Fukushima H."/>
        </authorList>
    </citation>
    <scope>NUCLEOTIDE SEQUENCE [LARGE SCALE GENOMIC DNA]</scope>
    <source>
        <strain evidence="1 2">DY-18</strain>
    </source>
</reference>
<gene>
    <name evidence="1" type="ordered locus">RMDY18_16560</name>
</gene>
<name>D2NPC0_ROTMD</name>
<dbReference type="KEGG" id="rmu:RMDY18_16560"/>
<evidence type="ECO:0000313" key="2">
    <source>
        <dbReference type="Proteomes" id="UP000001883"/>
    </source>
</evidence>
<proteinExistence type="predicted"/>
<dbReference type="AlphaFoldDB" id="D2NPC0"/>
<keyword evidence="2" id="KW-1185">Reference proteome</keyword>
<sequence length="292" mass="30688">MLRALRRLTLRGLNHVHQQLRAGHRAHATGVRGNPGRLLRSLRGDIAEELLLAGLRVLSAGNTNVQQDCAVLDLVSLQHVRNTHSGNNDVSLAQYLVQVLGTGVRQGCGRVHLAAGQQQTQRAAHGNAAAEHHNVLAVPVDAVALHQLNDTVGGAGQRGIQRLRNVQHELAEVGRVQAVSVLLGGDALQHAVGVQVLGQGQLHNVAGARRVVVQLVDLCVELFLSDVTGQVHTDGVNTDLCAVAVLSAHVRAGCGVVTDQHGTQAGGNTLSLERLDALLQLFLDGCGGCVTV</sequence>
<dbReference type="HOGENOM" id="CLU_952765_0_0_11"/>
<reference evidence="1 2" key="2">
    <citation type="journal article" date="2010" name="J Osaka Dent Univ">
        <title>Isolation and identification of Rothia mucilaginosa from persistent apical periodontitis lesions.</title>
        <authorList>
            <person name="Yamane K."/>
            <person name="Yoshida M."/>
            <person name="Fujihira T."/>
            <person name="Baba T."/>
            <person name="Tsuji N."/>
            <person name="Hayashi H."/>
            <person name="Sugimori C."/>
            <person name="Yamanaka T."/>
            <person name="Mashimo C."/>
            <person name="Nambu T."/>
            <person name="Kawai H."/>
            <person name="Fukushima H."/>
        </authorList>
    </citation>
    <scope>NUCLEOTIDE SEQUENCE [LARGE SCALE GENOMIC DNA]</scope>
    <source>
        <strain evidence="1 2">DY-18</strain>
    </source>
</reference>